<organism evidence="2 3">
    <name type="scientific">Occultella gossypii</name>
    <dbReference type="NCBI Taxonomy" id="2800820"/>
    <lineage>
        <taxon>Bacteria</taxon>
        <taxon>Bacillati</taxon>
        <taxon>Actinomycetota</taxon>
        <taxon>Actinomycetes</taxon>
        <taxon>Micrococcales</taxon>
        <taxon>Ruaniaceae</taxon>
        <taxon>Occultella</taxon>
    </lineage>
</organism>
<protein>
    <recommendedName>
        <fullName evidence="4">Lipoprotein</fullName>
    </recommendedName>
</protein>
<sequence length="285" mass="29407">MGLRRSSMARVAVVVVAGLAALTGCANSPTAALGPEPTPAVDPDGPAADLQTLLTELYGAFLVSGDDATTIIPAGATPTVAVAELDQALALGDQVEAFAAATGAELVRLATQSPTTPTGVSVEITDATVVGEEDSRPVAAVGLVTTITQRGGATREAEAEFLIGWGDDGLTAVWAVERAGTDIVRDSGIGLNSPTGAVDRFLRLALNEEWEALEQLSGGVNASDTELAVFASVARATGRYYVLELPQERAGSTHVVYLVGESNQVIGRFEVVLGRDLRVVYFPTT</sequence>
<dbReference type="EMBL" id="JAGSHT010000010">
    <property type="protein sequence ID" value="MBZ2196617.1"/>
    <property type="molecule type" value="Genomic_DNA"/>
</dbReference>
<accession>A0ABS7S933</accession>
<keyword evidence="1" id="KW-0732">Signal</keyword>
<proteinExistence type="predicted"/>
<evidence type="ECO:0000313" key="3">
    <source>
        <dbReference type="Proteomes" id="UP000826651"/>
    </source>
</evidence>
<feature type="signal peptide" evidence="1">
    <location>
        <begin position="1"/>
        <end position="26"/>
    </location>
</feature>
<dbReference type="PROSITE" id="PS51257">
    <property type="entry name" value="PROKAR_LIPOPROTEIN"/>
    <property type="match status" value="1"/>
</dbReference>
<keyword evidence="3" id="KW-1185">Reference proteome</keyword>
<gene>
    <name evidence="2" type="ORF">KCQ71_10660</name>
</gene>
<reference evidence="2 3" key="1">
    <citation type="submission" date="2021-04" db="EMBL/GenBank/DDBJ databases">
        <title>Ruania sp. nov., isolated from sandy soil of mangrove forest.</title>
        <authorList>
            <person name="Ge X."/>
            <person name="Huang R."/>
            <person name="Liu W."/>
        </authorList>
    </citation>
    <scope>NUCLEOTIDE SEQUENCE [LARGE SCALE GENOMIC DNA]</scope>
    <source>
        <strain evidence="2 3">N2-46</strain>
    </source>
</reference>
<evidence type="ECO:0000313" key="2">
    <source>
        <dbReference type="EMBL" id="MBZ2196617.1"/>
    </source>
</evidence>
<comment type="caution">
    <text evidence="2">The sequence shown here is derived from an EMBL/GenBank/DDBJ whole genome shotgun (WGS) entry which is preliminary data.</text>
</comment>
<feature type="chain" id="PRO_5045954725" description="Lipoprotein" evidence="1">
    <location>
        <begin position="27"/>
        <end position="285"/>
    </location>
</feature>
<evidence type="ECO:0000256" key="1">
    <source>
        <dbReference type="SAM" id="SignalP"/>
    </source>
</evidence>
<dbReference type="Proteomes" id="UP000826651">
    <property type="component" value="Unassembled WGS sequence"/>
</dbReference>
<name>A0ABS7S933_9MICO</name>
<evidence type="ECO:0008006" key="4">
    <source>
        <dbReference type="Google" id="ProtNLM"/>
    </source>
</evidence>
<dbReference type="RefSeq" id="WP_223405635.1">
    <property type="nucleotide sequence ID" value="NZ_JAGSHT010000010.1"/>
</dbReference>